<keyword evidence="1" id="KW-0472">Membrane</keyword>
<organism evidence="2 3">
    <name type="scientific">Thermosipho melanesiensis</name>
    <dbReference type="NCBI Taxonomy" id="46541"/>
    <lineage>
        <taxon>Bacteria</taxon>
        <taxon>Thermotogati</taxon>
        <taxon>Thermotogota</taxon>
        <taxon>Thermotogae</taxon>
        <taxon>Thermotogales</taxon>
        <taxon>Fervidobacteriaceae</taxon>
        <taxon>Thermosipho</taxon>
    </lineage>
</organism>
<evidence type="ECO:0008006" key="4">
    <source>
        <dbReference type="Google" id="ProtNLM"/>
    </source>
</evidence>
<dbReference type="Proteomes" id="UP000185490">
    <property type="component" value="Chromosome"/>
</dbReference>
<accession>A0ABM6GCP8</accession>
<sequence length="172" mass="20580">MRIIFIAFLIMVINIVILTSFLIIKNLNKEIVEIQSPPSVIFVNPFAKHVKDFKDRLIIQKILSENLIYGSSPFLLENREKMDNVEYYFRVFRVDYKKEYFEKLFWWGKSFSEALIYDKFIFYYIPHIRSGKSNFTFGEVLYNALKGNSLSIEKLNKIEEEILKRYGVVKYD</sequence>
<keyword evidence="1" id="KW-1133">Transmembrane helix</keyword>
<reference evidence="2 3" key="1">
    <citation type="submission" date="2014-02" db="EMBL/GenBank/DDBJ databases">
        <title>Diversity of Thermotogales isolates from hydrothermal vents.</title>
        <authorList>
            <person name="Haverkamp T.H.A."/>
            <person name="Lossouarn J."/>
            <person name="Geslin C."/>
            <person name="Nesbo C.L."/>
        </authorList>
    </citation>
    <scope>NUCLEOTIDE SEQUENCE [LARGE SCALE GENOMIC DNA]</scope>
    <source>
        <strain evidence="2 3">431</strain>
    </source>
</reference>
<gene>
    <name evidence="2" type="ORF">BW47_01230</name>
</gene>
<keyword evidence="3" id="KW-1185">Reference proteome</keyword>
<proteinExistence type="predicted"/>
<evidence type="ECO:0000313" key="3">
    <source>
        <dbReference type="Proteomes" id="UP000185490"/>
    </source>
</evidence>
<evidence type="ECO:0000256" key="1">
    <source>
        <dbReference type="SAM" id="Phobius"/>
    </source>
</evidence>
<name>A0ABM6GCP8_9BACT</name>
<evidence type="ECO:0000313" key="2">
    <source>
        <dbReference type="EMBL" id="APT73294.1"/>
    </source>
</evidence>
<feature type="transmembrane region" description="Helical" evidence="1">
    <location>
        <begin position="6"/>
        <end position="24"/>
    </location>
</feature>
<dbReference type="RefSeq" id="WP_012056458.1">
    <property type="nucleotide sequence ID" value="NZ_CP007389.1"/>
</dbReference>
<keyword evidence="1" id="KW-0812">Transmembrane</keyword>
<protein>
    <recommendedName>
        <fullName evidence="4">DUF4825 domain-containing protein</fullName>
    </recommendedName>
</protein>
<dbReference type="EMBL" id="CP007389">
    <property type="protein sequence ID" value="APT73294.1"/>
    <property type="molecule type" value="Genomic_DNA"/>
</dbReference>